<dbReference type="InterPro" id="IPR005147">
    <property type="entry name" value="tRNA_synthase_B5-dom"/>
</dbReference>
<feature type="domain" description="B5" evidence="17">
    <location>
        <begin position="1"/>
        <end position="61"/>
    </location>
</feature>
<dbReference type="InterPro" id="IPR045060">
    <property type="entry name" value="Phe-tRNA-ligase_IIc_bsu"/>
</dbReference>
<evidence type="ECO:0000313" key="18">
    <source>
        <dbReference type="EMBL" id="STY61609.1"/>
    </source>
</evidence>
<dbReference type="InterPro" id="IPR045864">
    <property type="entry name" value="aa-tRNA-synth_II/BPL/LPL"/>
</dbReference>
<comment type="subcellular location">
    <subcellularLocation>
        <location evidence="2">Cytoplasm</location>
    </subcellularLocation>
</comment>
<dbReference type="Gene3D" id="3.30.930.10">
    <property type="entry name" value="Bira Bifunctional Protein, Domain 2"/>
    <property type="match status" value="1"/>
</dbReference>
<protein>
    <recommendedName>
        <fullName evidence="6">Phenylalanine--tRNA ligase beta subunit</fullName>
        <ecNumber evidence="5">6.1.1.20</ecNumber>
    </recommendedName>
    <alternativeName>
        <fullName evidence="15">Phenylalanyl-tRNA synthetase beta subunit</fullName>
    </alternativeName>
</protein>
<keyword evidence="7" id="KW-0963">Cytoplasm</keyword>
<evidence type="ECO:0000259" key="17">
    <source>
        <dbReference type="PROSITE" id="PS51483"/>
    </source>
</evidence>
<dbReference type="PROSITE" id="PS51483">
    <property type="entry name" value="B5"/>
    <property type="match status" value="1"/>
</dbReference>
<keyword evidence="11" id="KW-0067">ATP-binding</keyword>
<dbReference type="GO" id="GO:0005524">
    <property type="term" value="F:ATP binding"/>
    <property type="evidence" value="ECO:0007669"/>
    <property type="project" value="UniProtKB-KW"/>
</dbReference>
<evidence type="ECO:0000256" key="15">
    <source>
        <dbReference type="ARBA" id="ARBA00033189"/>
    </source>
</evidence>
<dbReference type="GO" id="GO:0003723">
    <property type="term" value="F:RNA binding"/>
    <property type="evidence" value="ECO:0007669"/>
    <property type="project" value="InterPro"/>
</dbReference>
<keyword evidence="9" id="KW-0479">Metal-binding</keyword>
<accession>A0A378N215</accession>
<dbReference type="PANTHER" id="PTHR10947:SF0">
    <property type="entry name" value="PHENYLALANINE--TRNA LIGASE BETA SUBUNIT"/>
    <property type="match status" value="1"/>
</dbReference>
<comment type="catalytic activity">
    <reaction evidence="16">
        <text>tRNA(Phe) + L-phenylalanine + ATP = L-phenylalanyl-tRNA(Phe) + AMP + diphosphate + H(+)</text>
        <dbReference type="Rhea" id="RHEA:19413"/>
        <dbReference type="Rhea" id="RHEA-COMP:9668"/>
        <dbReference type="Rhea" id="RHEA-COMP:9699"/>
        <dbReference type="ChEBI" id="CHEBI:15378"/>
        <dbReference type="ChEBI" id="CHEBI:30616"/>
        <dbReference type="ChEBI" id="CHEBI:33019"/>
        <dbReference type="ChEBI" id="CHEBI:58095"/>
        <dbReference type="ChEBI" id="CHEBI:78442"/>
        <dbReference type="ChEBI" id="CHEBI:78531"/>
        <dbReference type="ChEBI" id="CHEBI:456215"/>
        <dbReference type="EC" id="6.1.1.20"/>
    </reaction>
</comment>
<dbReference type="EMBL" id="UGPN01000002">
    <property type="protein sequence ID" value="STY61609.1"/>
    <property type="molecule type" value="Genomic_DNA"/>
</dbReference>
<dbReference type="Gene3D" id="3.30.56.10">
    <property type="match status" value="1"/>
</dbReference>
<dbReference type="InterPro" id="IPR009061">
    <property type="entry name" value="DNA-bd_dom_put_sf"/>
</dbReference>
<comment type="similarity">
    <text evidence="3">Belongs to the phenylalanyl-tRNA synthetase beta subunit family. Type 1 subfamily.</text>
</comment>
<dbReference type="GO" id="GO:0000287">
    <property type="term" value="F:magnesium ion binding"/>
    <property type="evidence" value="ECO:0007669"/>
    <property type="project" value="InterPro"/>
</dbReference>
<evidence type="ECO:0000256" key="9">
    <source>
        <dbReference type="ARBA" id="ARBA00022723"/>
    </source>
</evidence>
<dbReference type="Pfam" id="PF03484">
    <property type="entry name" value="B5"/>
    <property type="match status" value="1"/>
</dbReference>
<evidence type="ECO:0000313" key="19">
    <source>
        <dbReference type="Proteomes" id="UP000254802"/>
    </source>
</evidence>
<evidence type="ECO:0000256" key="13">
    <source>
        <dbReference type="ARBA" id="ARBA00022917"/>
    </source>
</evidence>
<dbReference type="SUPFAM" id="SSF46955">
    <property type="entry name" value="Putative DNA-binding domain"/>
    <property type="match status" value="1"/>
</dbReference>
<sequence length="269" mass="30580">MIGHHIDDATVTDILTRLGLNVTFADNSWTAIAPSWRFDIEIEEDLIEEIARIYGYNSIPNNSPLAHLTMKGTPEKLLEANRIRMALVDSDYQEVITYSFVDPKKQSLLHPQQEALILPNPISSEMSAMRVSLLTGLLDTIVYNQSRQQNRVRIFEAGLRFIPDSNAESGVRQEFVFGAAIVGDKRPVHWENKSEAADFFDLKGDIERILSLTSIRHDLQFVAKQFPALHPGNRLRLCLMAKKLVLSELFTRQLCKSLALKANRLYVKF</sequence>
<dbReference type="GO" id="GO:0006432">
    <property type="term" value="P:phenylalanyl-tRNA aminoacylation"/>
    <property type="evidence" value="ECO:0007669"/>
    <property type="project" value="InterPro"/>
</dbReference>
<dbReference type="GO" id="GO:0009328">
    <property type="term" value="C:phenylalanine-tRNA ligase complex"/>
    <property type="evidence" value="ECO:0007669"/>
    <property type="project" value="TreeGrafter"/>
</dbReference>
<dbReference type="FunFam" id="3.30.56.10:FF:000002">
    <property type="entry name" value="Phenylalanine--tRNA ligase beta subunit"/>
    <property type="match status" value="1"/>
</dbReference>
<evidence type="ECO:0000256" key="14">
    <source>
        <dbReference type="ARBA" id="ARBA00023146"/>
    </source>
</evidence>
<evidence type="ECO:0000256" key="8">
    <source>
        <dbReference type="ARBA" id="ARBA00022598"/>
    </source>
</evidence>
<dbReference type="STRING" id="75985.WC39_06605"/>
<dbReference type="PANTHER" id="PTHR10947">
    <property type="entry name" value="PHENYLALANYL-TRNA SYNTHETASE BETA CHAIN AND LEUCINE-RICH REPEAT-CONTAINING PROTEIN 47"/>
    <property type="match status" value="1"/>
</dbReference>
<dbReference type="Pfam" id="PF17759">
    <property type="entry name" value="tRNA_synthFbeta"/>
    <property type="match status" value="1"/>
</dbReference>
<dbReference type="AlphaFoldDB" id="A0A378N215"/>
<evidence type="ECO:0000256" key="7">
    <source>
        <dbReference type="ARBA" id="ARBA00022490"/>
    </source>
</evidence>
<name>A0A378N215_MANHA</name>
<keyword evidence="13" id="KW-0648">Protein biosynthesis</keyword>
<keyword evidence="14" id="KW-0030">Aminoacyl-tRNA synthetase</keyword>
<evidence type="ECO:0000256" key="4">
    <source>
        <dbReference type="ARBA" id="ARBA00011209"/>
    </source>
</evidence>
<keyword evidence="10" id="KW-0547">Nucleotide-binding</keyword>
<dbReference type="InterPro" id="IPR041616">
    <property type="entry name" value="PheRS_beta_core"/>
</dbReference>
<evidence type="ECO:0000256" key="1">
    <source>
        <dbReference type="ARBA" id="ARBA00001946"/>
    </source>
</evidence>
<evidence type="ECO:0000256" key="16">
    <source>
        <dbReference type="ARBA" id="ARBA00049255"/>
    </source>
</evidence>
<dbReference type="GO" id="GO:0004826">
    <property type="term" value="F:phenylalanine-tRNA ligase activity"/>
    <property type="evidence" value="ECO:0007669"/>
    <property type="project" value="UniProtKB-EC"/>
</dbReference>
<evidence type="ECO:0000256" key="3">
    <source>
        <dbReference type="ARBA" id="ARBA00008653"/>
    </source>
</evidence>
<evidence type="ECO:0000256" key="11">
    <source>
        <dbReference type="ARBA" id="ARBA00022840"/>
    </source>
</evidence>
<keyword evidence="8 18" id="KW-0436">Ligase</keyword>
<keyword evidence="12" id="KW-0460">Magnesium</keyword>
<dbReference type="EC" id="6.1.1.20" evidence="5"/>
<dbReference type="CDD" id="cd00769">
    <property type="entry name" value="PheRS_beta_core"/>
    <property type="match status" value="1"/>
</dbReference>
<evidence type="ECO:0000256" key="5">
    <source>
        <dbReference type="ARBA" id="ARBA00012814"/>
    </source>
</evidence>
<comment type="subunit">
    <text evidence="4">Tetramer of two alpha and two beta subunits.</text>
</comment>
<gene>
    <name evidence="18" type="primary">pheT_4</name>
    <name evidence="18" type="ORF">NCTC10638_02829</name>
</gene>
<comment type="cofactor">
    <cofactor evidence="1">
        <name>Mg(2+)</name>
        <dbReference type="ChEBI" id="CHEBI:18420"/>
    </cofactor>
</comment>
<reference evidence="18 19" key="1">
    <citation type="submission" date="2018-06" db="EMBL/GenBank/DDBJ databases">
        <authorList>
            <consortium name="Pathogen Informatics"/>
            <person name="Doyle S."/>
        </authorList>
    </citation>
    <scope>NUCLEOTIDE SEQUENCE [LARGE SCALE GENOMIC DNA]</scope>
    <source>
        <strain evidence="18 19">NCTC10638</strain>
    </source>
</reference>
<dbReference type="SUPFAM" id="SSF55681">
    <property type="entry name" value="Class II aaRS and biotin synthetases"/>
    <property type="match status" value="1"/>
</dbReference>
<dbReference type="SMART" id="SM00874">
    <property type="entry name" value="B5"/>
    <property type="match status" value="1"/>
</dbReference>
<evidence type="ECO:0000256" key="6">
    <source>
        <dbReference type="ARBA" id="ARBA00017032"/>
    </source>
</evidence>
<evidence type="ECO:0000256" key="2">
    <source>
        <dbReference type="ARBA" id="ARBA00004496"/>
    </source>
</evidence>
<organism evidence="18 19">
    <name type="scientific">Mannheimia haemolytica</name>
    <name type="common">Pasteurella haemolytica</name>
    <dbReference type="NCBI Taxonomy" id="75985"/>
    <lineage>
        <taxon>Bacteria</taxon>
        <taxon>Pseudomonadati</taxon>
        <taxon>Pseudomonadota</taxon>
        <taxon>Gammaproteobacteria</taxon>
        <taxon>Pasteurellales</taxon>
        <taxon>Pasteurellaceae</taxon>
        <taxon>Mannheimia</taxon>
    </lineage>
</organism>
<evidence type="ECO:0000256" key="12">
    <source>
        <dbReference type="ARBA" id="ARBA00022842"/>
    </source>
</evidence>
<proteinExistence type="inferred from homology"/>
<evidence type="ECO:0000256" key="10">
    <source>
        <dbReference type="ARBA" id="ARBA00022741"/>
    </source>
</evidence>
<dbReference type="Proteomes" id="UP000254802">
    <property type="component" value="Unassembled WGS sequence"/>
</dbReference>